<dbReference type="Proteomes" id="UP001326715">
    <property type="component" value="Chromosome"/>
</dbReference>
<dbReference type="OrthoDB" id="9856040at2"/>
<dbReference type="EMBL" id="CP140154">
    <property type="protein sequence ID" value="WQG87970.1"/>
    <property type="molecule type" value="Genomic_DNA"/>
</dbReference>
<proteinExistence type="predicted"/>
<keyword evidence="1" id="KW-0472">Membrane</keyword>
<reference evidence="3 5" key="2">
    <citation type="submission" date="2023-11" db="EMBL/GenBank/DDBJ databases">
        <title>MicrobeMod: A computational toolkit for identifying prokaryotic methylation and restriction-modification with nanopore sequencing.</title>
        <authorList>
            <person name="Crits-Christoph A."/>
            <person name="Kang S.C."/>
            <person name="Lee H."/>
            <person name="Ostrov N."/>
        </authorList>
    </citation>
    <scope>NUCLEOTIDE SEQUENCE [LARGE SCALE GENOMIC DNA]</scope>
    <source>
        <strain evidence="3 5">ATCC 23090</strain>
    </source>
</reference>
<protein>
    <submittedName>
        <fullName evidence="2">Uncharacterized protein</fullName>
    </submittedName>
</protein>
<gene>
    <name evidence="2" type="ORF">SAMN05661012_06781</name>
    <name evidence="3" type="ORF">SR876_23875</name>
</gene>
<name>A0A1K1T535_9BACT</name>
<evidence type="ECO:0000313" key="5">
    <source>
        <dbReference type="Proteomes" id="UP001326715"/>
    </source>
</evidence>
<evidence type="ECO:0000256" key="1">
    <source>
        <dbReference type="SAM" id="Phobius"/>
    </source>
</evidence>
<evidence type="ECO:0000313" key="4">
    <source>
        <dbReference type="Proteomes" id="UP000183788"/>
    </source>
</evidence>
<dbReference type="EMBL" id="FPIZ01000076">
    <property type="protein sequence ID" value="SFW91439.1"/>
    <property type="molecule type" value="Genomic_DNA"/>
</dbReference>
<sequence>MNPSKTQVHLRKQRIELENKLIEVQIREKEKALASKQRINQSLLIAVIGAIIGILGTLINTIIQHNNEIQLEKQKLNSSLILKAIESNDNLQSISTLKFLLALNLISDEGDSLKRMLSDPDNFRNIPALLANRSFITITDSTGKRLEDVDVFYNKIFIGKTSKNGQVTAVISKVNPSVGDIEVLKGGIEYSYVDIFTNASDSITLRVIPR</sequence>
<keyword evidence="5" id="KW-1185">Reference proteome</keyword>
<dbReference type="RefSeq" id="WP_072366832.1">
    <property type="nucleotide sequence ID" value="NZ_CP139972.1"/>
</dbReference>
<evidence type="ECO:0000313" key="2">
    <source>
        <dbReference type="EMBL" id="SFW91439.1"/>
    </source>
</evidence>
<organism evidence="2 4">
    <name type="scientific">Chitinophaga sancti</name>
    <dbReference type="NCBI Taxonomy" id="1004"/>
    <lineage>
        <taxon>Bacteria</taxon>
        <taxon>Pseudomonadati</taxon>
        <taxon>Bacteroidota</taxon>
        <taxon>Chitinophagia</taxon>
        <taxon>Chitinophagales</taxon>
        <taxon>Chitinophagaceae</taxon>
        <taxon>Chitinophaga</taxon>
    </lineage>
</organism>
<dbReference type="AlphaFoldDB" id="A0A1K1T535"/>
<dbReference type="Proteomes" id="UP000183788">
    <property type="component" value="Unassembled WGS sequence"/>
</dbReference>
<keyword evidence="1" id="KW-0812">Transmembrane</keyword>
<feature type="transmembrane region" description="Helical" evidence="1">
    <location>
        <begin position="43"/>
        <end position="63"/>
    </location>
</feature>
<evidence type="ECO:0000313" key="3">
    <source>
        <dbReference type="EMBL" id="WQG87970.1"/>
    </source>
</evidence>
<accession>A0A1K1T535</accession>
<reference evidence="2 4" key="1">
    <citation type="submission" date="2016-11" db="EMBL/GenBank/DDBJ databases">
        <authorList>
            <person name="Jaros S."/>
            <person name="Januszkiewicz K."/>
            <person name="Wedrychowicz H."/>
        </authorList>
    </citation>
    <scope>NUCLEOTIDE SEQUENCE [LARGE SCALE GENOMIC DNA]</scope>
    <source>
        <strain evidence="2 4">DSM 784</strain>
    </source>
</reference>
<keyword evidence="1" id="KW-1133">Transmembrane helix</keyword>